<name>A0ABR1B296_POLSC</name>
<proteinExistence type="predicted"/>
<dbReference type="Proteomes" id="UP001359485">
    <property type="component" value="Unassembled WGS sequence"/>
</dbReference>
<feature type="compositionally biased region" description="Polar residues" evidence="1">
    <location>
        <begin position="1"/>
        <end position="14"/>
    </location>
</feature>
<reference evidence="2 3" key="1">
    <citation type="submission" date="2023-09" db="EMBL/GenBank/DDBJ databases">
        <title>Genomes of two closely related lineages of the louse Polyplax serrata with different host specificities.</title>
        <authorList>
            <person name="Martinu J."/>
            <person name="Tarabai H."/>
            <person name="Stefka J."/>
            <person name="Hypsa V."/>
        </authorList>
    </citation>
    <scope>NUCLEOTIDE SEQUENCE [LARGE SCALE GENOMIC DNA]</scope>
    <source>
        <strain evidence="2">98ZLc_SE</strain>
    </source>
</reference>
<gene>
    <name evidence="2" type="ORF">RUM44_004239</name>
</gene>
<organism evidence="2 3">
    <name type="scientific">Polyplax serrata</name>
    <name type="common">Common mouse louse</name>
    <dbReference type="NCBI Taxonomy" id="468196"/>
    <lineage>
        <taxon>Eukaryota</taxon>
        <taxon>Metazoa</taxon>
        <taxon>Ecdysozoa</taxon>
        <taxon>Arthropoda</taxon>
        <taxon>Hexapoda</taxon>
        <taxon>Insecta</taxon>
        <taxon>Pterygota</taxon>
        <taxon>Neoptera</taxon>
        <taxon>Paraneoptera</taxon>
        <taxon>Psocodea</taxon>
        <taxon>Troctomorpha</taxon>
        <taxon>Phthiraptera</taxon>
        <taxon>Anoplura</taxon>
        <taxon>Polyplacidae</taxon>
        <taxon>Polyplax</taxon>
    </lineage>
</organism>
<protein>
    <submittedName>
        <fullName evidence="2">Uncharacterized protein</fullName>
    </submittedName>
</protein>
<dbReference type="EMBL" id="JAWJWF010000004">
    <property type="protein sequence ID" value="KAK6633632.1"/>
    <property type="molecule type" value="Genomic_DNA"/>
</dbReference>
<evidence type="ECO:0000313" key="2">
    <source>
        <dbReference type="EMBL" id="KAK6633632.1"/>
    </source>
</evidence>
<evidence type="ECO:0000256" key="1">
    <source>
        <dbReference type="SAM" id="MobiDB-lite"/>
    </source>
</evidence>
<comment type="caution">
    <text evidence="2">The sequence shown here is derived from an EMBL/GenBank/DDBJ whole genome shotgun (WGS) entry which is preliminary data.</text>
</comment>
<sequence>MTVSAQDNFNSEESFSNRKRESLGRWVNTRSPVPLFFRWDPVLQPHRAGYTEFDGGRSNDPLAVPIERKTA</sequence>
<feature type="region of interest" description="Disordered" evidence="1">
    <location>
        <begin position="1"/>
        <end position="22"/>
    </location>
</feature>
<accession>A0ABR1B296</accession>
<keyword evidence="3" id="KW-1185">Reference proteome</keyword>
<feature type="region of interest" description="Disordered" evidence="1">
    <location>
        <begin position="52"/>
        <end position="71"/>
    </location>
</feature>
<evidence type="ECO:0000313" key="3">
    <source>
        <dbReference type="Proteomes" id="UP001359485"/>
    </source>
</evidence>